<evidence type="ECO:0000313" key="2">
    <source>
        <dbReference type="EMBL" id="KAK2147834.1"/>
    </source>
</evidence>
<feature type="compositionally biased region" description="Polar residues" evidence="1">
    <location>
        <begin position="75"/>
        <end position="87"/>
    </location>
</feature>
<gene>
    <name evidence="2" type="ORF">LSH36_532g05004</name>
</gene>
<feature type="region of interest" description="Disordered" evidence="1">
    <location>
        <begin position="1"/>
        <end position="87"/>
    </location>
</feature>
<reference evidence="2" key="1">
    <citation type="journal article" date="2023" name="Mol. Biol. Evol.">
        <title>Third-Generation Sequencing Reveals the Adaptive Role of the Epigenome in Three Deep-Sea Polychaetes.</title>
        <authorList>
            <person name="Perez M."/>
            <person name="Aroh O."/>
            <person name="Sun Y."/>
            <person name="Lan Y."/>
            <person name="Juniper S.K."/>
            <person name="Young C.R."/>
            <person name="Angers B."/>
            <person name="Qian P.Y."/>
        </authorList>
    </citation>
    <scope>NUCLEOTIDE SEQUENCE</scope>
    <source>
        <strain evidence="2">P08H-3</strain>
    </source>
</reference>
<accession>A0AAD9MYN4</accession>
<protein>
    <submittedName>
        <fullName evidence="2">Uncharacterized protein</fullName>
    </submittedName>
</protein>
<organism evidence="2 3">
    <name type="scientific">Paralvinella palmiformis</name>
    <dbReference type="NCBI Taxonomy" id="53620"/>
    <lineage>
        <taxon>Eukaryota</taxon>
        <taxon>Metazoa</taxon>
        <taxon>Spiralia</taxon>
        <taxon>Lophotrochozoa</taxon>
        <taxon>Annelida</taxon>
        <taxon>Polychaeta</taxon>
        <taxon>Sedentaria</taxon>
        <taxon>Canalipalpata</taxon>
        <taxon>Terebellida</taxon>
        <taxon>Terebelliformia</taxon>
        <taxon>Alvinellidae</taxon>
        <taxon>Paralvinella</taxon>
    </lineage>
</organism>
<feature type="compositionally biased region" description="Basic and acidic residues" evidence="1">
    <location>
        <begin position="1"/>
        <end position="43"/>
    </location>
</feature>
<keyword evidence="3" id="KW-1185">Reference proteome</keyword>
<dbReference type="EMBL" id="JAODUP010000534">
    <property type="protein sequence ID" value="KAK2147834.1"/>
    <property type="molecule type" value="Genomic_DNA"/>
</dbReference>
<feature type="compositionally biased region" description="Basic and acidic residues" evidence="1">
    <location>
        <begin position="57"/>
        <end position="71"/>
    </location>
</feature>
<name>A0AAD9MYN4_9ANNE</name>
<proteinExistence type="predicted"/>
<comment type="caution">
    <text evidence="2">The sequence shown here is derived from an EMBL/GenBank/DDBJ whole genome shotgun (WGS) entry which is preliminary data.</text>
</comment>
<dbReference type="Proteomes" id="UP001208570">
    <property type="component" value="Unassembled WGS sequence"/>
</dbReference>
<evidence type="ECO:0000256" key="1">
    <source>
        <dbReference type="SAM" id="MobiDB-lite"/>
    </source>
</evidence>
<sequence>MANARSKAEQADMSARKSREDSDQARLKAKEYAPEFHQPDPRPTRVHHTLSNSHCRVTPEEHACPDTDTSRARLVNSTSSGHLWTPP</sequence>
<dbReference type="AlphaFoldDB" id="A0AAD9MYN4"/>
<evidence type="ECO:0000313" key="3">
    <source>
        <dbReference type="Proteomes" id="UP001208570"/>
    </source>
</evidence>